<dbReference type="EMBL" id="CACVBM020000111">
    <property type="protein sequence ID" value="CAA7014510.1"/>
    <property type="molecule type" value="Genomic_DNA"/>
</dbReference>
<keyword evidence="2" id="KW-1185">Reference proteome</keyword>
<proteinExistence type="predicted"/>
<organism evidence="1 2">
    <name type="scientific">Microthlaspi erraticum</name>
    <dbReference type="NCBI Taxonomy" id="1685480"/>
    <lineage>
        <taxon>Eukaryota</taxon>
        <taxon>Viridiplantae</taxon>
        <taxon>Streptophyta</taxon>
        <taxon>Embryophyta</taxon>
        <taxon>Tracheophyta</taxon>
        <taxon>Spermatophyta</taxon>
        <taxon>Magnoliopsida</taxon>
        <taxon>eudicotyledons</taxon>
        <taxon>Gunneridae</taxon>
        <taxon>Pentapetalae</taxon>
        <taxon>rosids</taxon>
        <taxon>malvids</taxon>
        <taxon>Brassicales</taxon>
        <taxon>Brassicaceae</taxon>
        <taxon>Coluteocarpeae</taxon>
        <taxon>Microthlaspi</taxon>
    </lineage>
</organism>
<evidence type="ECO:0000313" key="1">
    <source>
        <dbReference type="EMBL" id="CAA7014510.1"/>
    </source>
</evidence>
<evidence type="ECO:0000313" key="2">
    <source>
        <dbReference type="Proteomes" id="UP000467841"/>
    </source>
</evidence>
<reference evidence="1" key="1">
    <citation type="submission" date="2020-01" db="EMBL/GenBank/DDBJ databases">
        <authorList>
            <person name="Mishra B."/>
        </authorList>
    </citation>
    <scope>NUCLEOTIDE SEQUENCE [LARGE SCALE GENOMIC DNA]</scope>
</reference>
<sequence length="98" mass="11183">MRGGFCSGLNSAQKALIRSLDFKSIVEPKRLMERRFMGGNVAHVGDLIRDTVLAHRRRRLGHSFRRALVKRKNKLRIVTLKNCASFSLLQLKLKPKGI</sequence>
<gene>
    <name evidence="1" type="ORF">MERR_LOCUS1744</name>
</gene>
<comment type="caution">
    <text evidence="1">The sequence shown here is derived from an EMBL/GenBank/DDBJ whole genome shotgun (WGS) entry which is preliminary data.</text>
</comment>
<name>A0A6D2HIV5_9BRAS</name>
<accession>A0A6D2HIV5</accession>
<dbReference type="AlphaFoldDB" id="A0A6D2HIV5"/>
<dbReference type="Proteomes" id="UP000467841">
    <property type="component" value="Unassembled WGS sequence"/>
</dbReference>
<protein>
    <submittedName>
        <fullName evidence="1">Uncharacterized protein</fullName>
    </submittedName>
</protein>